<accession>A0A3L8DHK8</accession>
<evidence type="ECO:0000313" key="1">
    <source>
        <dbReference type="EMBL" id="RLU19399.1"/>
    </source>
</evidence>
<gene>
    <name evidence="1" type="ORF">DMN91_007956</name>
</gene>
<protein>
    <recommendedName>
        <fullName evidence="2">DUF4817 domain-containing protein</fullName>
    </recommendedName>
</protein>
<evidence type="ECO:0008006" key="2">
    <source>
        <dbReference type="Google" id="ProtNLM"/>
    </source>
</evidence>
<dbReference type="Proteomes" id="UP000279307">
    <property type="component" value="Chromosome 8"/>
</dbReference>
<dbReference type="AlphaFoldDB" id="A0A3L8DHK8"/>
<proteinExistence type="predicted"/>
<reference evidence="1" key="1">
    <citation type="journal article" date="2018" name="Genome Res.">
        <title>The genomic architecture and molecular evolution of ant odorant receptors.</title>
        <authorList>
            <person name="McKenzie S.K."/>
            <person name="Kronauer D.J.C."/>
        </authorList>
    </citation>
    <scope>NUCLEOTIDE SEQUENCE [LARGE SCALE GENOMIC DNA]</scope>
    <source>
        <strain evidence="1">Clonal line C1</strain>
    </source>
</reference>
<comment type="caution">
    <text evidence="1">The sequence shown here is derived from an EMBL/GenBank/DDBJ whole genome shotgun (WGS) entry which is preliminary data.</text>
</comment>
<dbReference type="EMBL" id="QOIP01000008">
    <property type="protein sequence ID" value="RLU19399.1"/>
    <property type="molecule type" value="Genomic_DNA"/>
</dbReference>
<reference evidence="1" key="2">
    <citation type="submission" date="2018-07" db="EMBL/GenBank/DDBJ databases">
        <authorList>
            <person name="Mckenzie S.K."/>
            <person name="Kronauer D.J.C."/>
        </authorList>
    </citation>
    <scope>NUCLEOTIDE SEQUENCE</scope>
    <source>
        <strain evidence="1">Clonal line C1</strain>
    </source>
</reference>
<sequence>MNYLTMEEKVYLIKGFFSREKVYVNAYRAFRTRCGTHRVANESTLKKLEKFIYSYSCTALRFSKIILILIVNRLKFTYNSLNRLSLGKVTNSYCRKILPFCKEKKSDKKLSFYTRRSDGPPYKEDLVIIQ</sequence>
<name>A0A3L8DHK8_OOCBI</name>
<organism evidence="1">
    <name type="scientific">Ooceraea biroi</name>
    <name type="common">Clonal raider ant</name>
    <name type="synonym">Cerapachys biroi</name>
    <dbReference type="NCBI Taxonomy" id="2015173"/>
    <lineage>
        <taxon>Eukaryota</taxon>
        <taxon>Metazoa</taxon>
        <taxon>Ecdysozoa</taxon>
        <taxon>Arthropoda</taxon>
        <taxon>Hexapoda</taxon>
        <taxon>Insecta</taxon>
        <taxon>Pterygota</taxon>
        <taxon>Neoptera</taxon>
        <taxon>Endopterygota</taxon>
        <taxon>Hymenoptera</taxon>
        <taxon>Apocrita</taxon>
        <taxon>Aculeata</taxon>
        <taxon>Formicoidea</taxon>
        <taxon>Formicidae</taxon>
        <taxon>Dorylinae</taxon>
        <taxon>Ooceraea</taxon>
    </lineage>
</organism>